<sequence length="279" mass="30856">MAIPLQRRPSEPRRAAWRWPRWRRTEAALRDALEREREAVERLKQLDRAKTTFVSTVSHELRTPMTSVLGYTDMLLGEAAGPVTSEQRLMLEAARRNGRRLLRLIEDLLTVSLIENGTFTIDSEPVDLRTAAQGALEAVRPLLADRDLELRVDLGPCELEVLGDPDHLERVALNLLANAVKFTPDGGSIEVRLREREGNAVLEVSDTGIGIPADEQPQLFERFYRTTTAQELEVPGTGLGLSIVRTIVLSHGGHVGVRSTPGAGTTFRVDLPLGPGPVR</sequence>
<dbReference type="Gene3D" id="1.10.287.130">
    <property type="match status" value="1"/>
</dbReference>
<dbReference type="InterPro" id="IPR036890">
    <property type="entry name" value="HATPase_C_sf"/>
</dbReference>
<dbReference type="InterPro" id="IPR004358">
    <property type="entry name" value="Sig_transdc_His_kin-like_C"/>
</dbReference>
<dbReference type="PRINTS" id="PR00344">
    <property type="entry name" value="BCTRLSENSOR"/>
</dbReference>
<dbReference type="InterPro" id="IPR050736">
    <property type="entry name" value="Sensor_HK_Regulatory"/>
</dbReference>
<dbReference type="InterPro" id="IPR003594">
    <property type="entry name" value="HATPase_dom"/>
</dbReference>
<evidence type="ECO:0000256" key="1">
    <source>
        <dbReference type="ARBA" id="ARBA00000085"/>
    </source>
</evidence>
<dbReference type="EC" id="2.7.13.3" evidence="4"/>
<dbReference type="Pfam" id="PF00512">
    <property type="entry name" value="HisKA"/>
    <property type="match status" value="1"/>
</dbReference>
<comment type="cofactor">
    <cofactor evidence="2">
        <name>a divalent metal cation</name>
        <dbReference type="ChEBI" id="CHEBI:60240"/>
    </cofactor>
</comment>
<dbReference type="EMBL" id="CADCUK010000184">
    <property type="protein sequence ID" value="CAA9391139.1"/>
    <property type="molecule type" value="Genomic_DNA"/>
</dbReference>
<evidence type="ECO:0000256" key="7">
    <source>
        <dbReference type="ARBA" id="ARBA00022777"/>
    </source>
</evidence>
<keyword evidence="8" id="KW-0902">Two-component regulatory system</keyword>
<dbReference type="SMART" id="SM00387">
    <property type="entry name" value="HATPase_c"/>
    <property type="match status" value="1"/>
</dbReference>
<dbReference type="PANTHER" id="PTHR43711:SF1">
    <property type="entry name" value="HISTIDINE KINASE 1"/>
    <property type="match status" value="1"/>
</dbReference>
<dbReference type="PROSITE" id="PS50109">
    <property type="entry name" value="HIS_KIN"/>
    <property type="match status" value="1"/>
</dbReference>
<dbReference type="SUPFAM" id="SSF55874">
    <property type="entry name" value="ATPase domain of HSP90 chaperone/DNA topoisomerase II/histidine kinase"/>
    <property type="match status" value="1"/>
</dbReference>
<proteinExistence type="predicted"/>
<comment type="catalytic activity">
    <reaction evidence="1">
        <text>ATP + protein L-histidine = ADP + protein N-phospho-L-histidine.</text>
        <dbReference type="EC" id="2.7.13.3"/>
    </reaction>
</comment>
<dbReference type="SUPFAM" id="SSF47384">
    <property type="entry name" value="Homodimeric domain of signal transducing histidine kinase"/>
    <property type="match status" value="1"/>
</dbReference>
<evidence type="ECO:0000256" key="5">
    <source>
        <dbReference type="ARBA" id="ARBA00022553"/>
    </source>
</evidence>
<evidence type="ECO:0000256" key="3">
    <source>
        <dbReference type="ARBA" id="ARBA00004236"/>
    </source>
</evidence>
<dbReference type="GO" id="GO:0000155">
    <property type="term" value="F:phosphorelay sensor kinase activity"/>
    <property type="evidence" value="ECO:0007669"/>
    <property type="project" value="InterPro"/>
</dbReference>
<dbReference type="InterPro" id="IPR036097">
    <property type="entry name" value="HisK_dim/P_sf"/>
</dbReference>
<evidence type="ECO:0000313" key="11">
    <source>
        <dbReference type="EMBL" id="CAA9391139.1"/>
    </source>
</evidence>
<dbReference type="CDD" id="cd00082">
    <property type="entry name" value="HisKA"/>
    <property type="match status" value="1"/>
</dbReference>
<reference evidence="11" key="1">
    <citation type="submission" date="2020-02" db="EMBL/GenBank/DDBJ databases">
        <authorList>
            <person name="Meier V. D."/>
        </authorList>
    </citation>
    <scope>NUCLEOTIDE SEQUENCE</scope>
    <source>
        <strain evidence="11">AVDCRST_MAG47</strain>
    </source>
</reference>
<dbReference type="SMART" id="SM00388">
    <property type="entry name" value="HisKA"/>
    <property type="match status" value="1"/>
</dbReference>
<organism evidence="11">
    <name type="scientific">uncultured Nocardioidaceae bacterium</name>
    <dbReference type="NCBI Taxonomy" id="253824"/>
    <lineage>
        <taxon>Bacteria</taxon>
        <taxon>Bacillati</taxon>
        <taxon>Actinomycetota</taxon>
        <taxon>Actinomycetes</taxon>
        <taxon>Propionibacteriales</taxon>
        <taxon>Nocardioidaceae</taxon>
        <taxon>environmental samples</taxon>
    </lineage>
</organism>
<comment type="subcellular location">
    <subcellularLocation>
        <location evidence="3">Cell membrane</location>
    </subcellularLocation>
</comment>
<dbReference type="PANTHER" id="PTHR43711">
    <property type="entry name" value="TWO-COMPONENT HISTIDINE KINASE"/>
    <property type="match status" value="1"/>
</dbReference>
<evidence type="ECO:0000256" key="6">
    <source>
        <dbReference type="ARBA" id="ARBA00022679"/>
    </source>
</evidence>
<dbReference type="Gene3D" id="3.30.565.10">
    <property type="entry name" value="Histidine kinase-like ATPase, C-terminal domain"/>
    <property type="match status" value="1"/>
</dbReference>
<dbReference type="CDD" id="cd00075">
    <property type="entry name" value="HATPase"/>
    <property type="match status" value="1"/>
</dbReference>
<name>A0A6J4NTG9_9ACTN</name>
<dbReference type="InterPro" id="IPR005467">
    <property type="entry name" value="His_kinase_dom"/>
</dbReference>
<protein>
    <recommendedName>
        <fullName evidence="4">histidine kinase</fullName>
        <ecNumber evidence="4">2.7.13.3</ecNumber>
    </recommendedName>
</protein>
<evidence type="ECO:0000256" key="2">
    <source>
        <dbReference type="ARBA" id="ARBA00001968"/>
    </source>
</evidence>
<keyword evidence="7" id="KW-0418">Kinase</keyword>
<keyword evidence="9" id="KW-0472">Membrane</keyword>
<dbReference type="FunFam" id="3.30.565.10:FF:000006">
    <property type="entry name" value="Sensor histidine kinase WalK"/>
    <property type="match status" value="1"/>
</dbReference>
<keyword evidence="5" id="KW-0597">Phosphoprotein</keyword>
<dbReference type="GO" id="GO:0005509">
    <property type="term" value="F:calcium ion binding"/>
    <property type="evidence" value="ECO:0007669"/>
    <property type="project" value="UniProtKB-ARBA"/>
</dbReference>
<dbReference type="FunFam" id="1.10.287.130:FF:000001">
    <property type="entry name" value="Two-component sensor histidine kinase"/>
    <property type="match status" value="1"/>
</dbReference>
<feature type="domain" description="Histidine kinase" evidence="10">
    <location>
        <begin position="56"/>
        <end position="275"/>
    </location>
</feature>
<gene>
    <name evidence="11" type="ORF">AVDCRST_MAG47-2835</name>
</gene>
<evidence type="ECO:0000256" key="8">
    <source>
        <dbReference type="ARBA" id="ARBA00023012"/>
    </source>
</evidence>
<dbReference type="GO" id="GO:0005886">
    <property type="term" value="C:plasma membrane"/>
    <property type="evidence" value="ECO:0007669"/>
    <property type="project" value="UniProtKB-SubCell"/>
</dbReference>
<dbReference type="AlphaFoldDB" id="A0A6J4NTG9"/>
<evidence type="ECO:0000259" key="10">
    <source>
        <dbReference type="PROSITE" id="PS50109"/>
    </source>
</evidence>
<evidence type="ECO:0000256" key="9">
    <source>
        <dbReference type="ARBA" id="ARBA00023136"/>
    </source>
</evidence>
<accession>A0A6J4NTG9</accession>
<dbReference type="Pfam" id="PF02518">
    <property type="entry name" value="HATPase_c"/>
    <property type="match status" value="1"/>
</dbReference>
<keyword evidence="6" id="KW-0808">Transferase</keyword>
<dbReference type="InterPro" id="IPR003661">
    <property type="entry name" value="HisK_dim/P_dom"/>
</dbReference>
<evidence type="ECO:0000256" key="4">
    <source>
        <dbReference type="ARBA" id="ARBA00012438"/>
    </source>
</evidence>